<organism evidence="5 6">
    <name type="scientific">Penicillium rubens (strain ATCC 28089 / DSM 1075 / NRRL 1951 / Wisconsin 54-1255)</name>
    <name type="common">Penicillium chrysogenum</name>
    <dbReference type="NCBI Taxonomy" id="500485"/>
    <lineage>
        <taxon>Eukaryota</taxon>
        <taxon>Fungi</taxon>
        <taxon>Dikarya</taxon>
        <taxon>Ascomycota</taxon>
        <taxon>Pezizomycotina</taxon>
        <taxon>Eurotiomycetes</taxon>
        <taxon>Eurotiomycetidae</taxon>
        <taxon>Eurotiales</taxon>
        <taxon>Aspergillaceae</taxon>
        <taxon>Penicillium</taxon>
        <taxon>Penicillium chrysogenum species complex</taxon>
    </lineage>
</organism>
<dbReference type="SUPFAM" id="SSF56672">
    <property type="entry name" value="DNA/RNA polymerases"/>
    <property type="match status" value="1"/>
</dbReference>
<dbReference type="BioCyc" id="PCHR:PC16G09270-MONOMER"/>
<dbReference type="InterPro" id="IPR012337">
    <property type="entry name" value="RNaseH-like_sf"/>
</dbReference>
<proteinExistence type="predicted"/>
<dbReference type="Gene3D" id="3.60.10.10">
    <property type="entry name" value="Endonuclease/exonuclease/phosphatase"/>
    <property type="match status" value="1"/>
</dbReference>
<dbReference type="CDD" id="cd01650">
    <property type="entry name" value="RT_nLTR_like"/>
    <property type="match status" value="1"/>
</dbReference>
<dbReference type="InterPro" id="IPR036691">
    <property type="entry name" value="Endo/exonu/phosph_ase_sf"/>
</dbReference>
<protein>
    <submittedName>
        <fullName evidence="5">Pc16g09270 protein</fullName>
    </submittedName>
</protein>
<feature type="domain" description="Reverse transcriptase" evidence="3">
    <location>
        <begin position="735"/>
        <end position="987"/>
    </location>
</feature>
<feature type="compositionally biased region" description="Polar residues" evidence="2">
    <location>
        <begin position="12"/>
        <end position="23"/>
    </location>
</feature>
<dbReference type="PANTHER" id="PTHR33481:SF1">
    <property type="entry name" value="ENDONUCLEASE_EXONUCLEASE_PHOSPHATASE DOMAIN-CONTAINING PROTEIN-RELATED"/>
    <property type="match status" value="1"/>
</dbReference>
<name>B6H8V5_PENRW</name>
<dbReference type="InterPro" id="IPR043502">
    <property type="entry name" value="DNA/RNA_pol_sf"/>
</dbReference>
<accession>B6H8V5</accession>
<evidence type="ECO:0000259" key="3">
    <source>
        <dbReference type="PROSITE" id="PS50878"/>
    </source>
</evidence>
<evidence type="ECO:0000256" key="2">
    <source>
        <dbReference type="SAM" id="MobiDB-lite"/>
    </source>
</evidence>
<dbReference type="GO" id="GO:0003676">
    <property type="term" value="F:nucleic acid binding"/>
    <property type="evidence" value="ECO:0007669"/>
    <property type="project" value="InterPro"/>
</dbReference>
<dbReference type="Pfam" id="PF00078">
    <property type="entry name" value="RVT_1"/>
    <property type="match status" value="1"/>
</dbReference>
<dbReference type="PROSITE" id="PS50878">
    <property type="entry name" value="RT_POL"/>
    <property type="match status" value="1"/>
</dbReference>
<dbReference type="PANTHER" id="PTHR33481">
    <property type="entry name" value="REVERSE TRANSCRIPTASE"/>
    <property type="match status" value="1"/>
</dbReference>
<dbReference type="GO" id="GO:0004523">
    <property type="term" value="F:RNA-DNA hybrid ribonuclease activity"/>
    <property type="evidence" value="ECO:0007669"/>
    <property type="project" value="InterPro"/>
</dbReference>
<dbReference type="Gene3D" id="3.30.420.10">
    <property type="entry name" value="Ribonuclease H-like superfamily/Ribonuclease H"/>
    <property type="match status" value="1"/>
</dbReference>
<dbReference type="EMBL" id="AM920431">
    <property type="protein sequence ID" value="CAP93597.1"/>
    <property type="molecule type" value="Genomic_DNA"/>
</dbReference>
<dbReference type="SUPFAM" id="SSF53098">
    <property type="entry name" value="Ribonuclease H-like"/>
    <property type="match status" value="1"/>
</dbReference>
<dbReference type="InterPro" id="IPR002156">
    <property type="entry name" value="RNaseH_domain"/>
</dbReference>
<dbReference type="OMA" id="FFQTHNL"/>
<reference evidence="5 6" key="1">
    <citation type="journal article" date="2008" name="Nat. Biotechnol.">
        <title>Genome sequencing and analysis of the filamentous fungus Penicillium chrysogenum.</title>
        <authorList>
            <person name="van den Berg M.A."/>
            <person name="Albang R."/>
            <person name="Albermann K."/>
            <person name="Badger J.H."/>
            <person name="Daran J.-M."/>
            <person name="Driessen A.J.M."/>
            <person name="Garcia-Estrada C."/>
            <person name="Fedorova N.D."/>
            <person name="Harris D.M."/>
            <person name="Heijne W.H.M."/>
            <person name="Joardar V.S."/>
            <person name="Kiel J.A.K.W."/>
            <person name="Kovalchuk A."/>
            <person name="Martin J.F."/>
            <person name="Nierman W.C."/>
            <person name="Nijland J.G."/>
            <person name="Pronk J.T."/>
            <person name="Roubos J.A."/>
            <person name="van der Klei I.J."/>
            <person name="van Peij N.N.M.E."/>
            <person name="Veenhuis M."/>
            <person name="von Doehren H."/>
            <person name="Wagner C."/>
            <person name="Wortman J.R."/>
            <person name="Bovenberg R.A.L."/>
        </authorList>
    </citation>
    <scope>NUCLEOTIDE SEQUENCE [LARGE SCALE GENOMIC DNA]</scope>
    <source>
        <strain evidence="6">ATCC 28089 / DSM 1075 / NRRL 1951 / Wisconsin 54-1255</strain>
    </source>
</reference>
<dbReference type="Pfam" id="PF00075">
    <property type="entry name" value="RNase_H"/>
    <property type="match status" value="1"/>
</dbReference>
<feature type="region of interest" description="Disordered" evidence="2">
    <location>
        <begin position="1"/>
        <end position="52"/>
    </location>
</feature>
<keyword evidence="6" id="KW-1185">Reference proteome</keyword>
<dbReference type="Proteomes" id="UP000000724">
    <property type="component" value="Contig Pc00c16"/>
</dbReference>
<dbReference type="SUPFAM" id="SSF56219">
    <property type="entry name" value="DNase I-like"/>
    <property type="match status" value="1"/>
</dbReference>
<dbReference type="HOGENOM" id="CLU_578185_0_0_1"/>
<gene>
    <name evidence="5" type="ORF">Pc16g09270</name>
    <name evidence="5" type="ORF">PCH_Pc16g09270</name>
</gene>
<sequence length="1513" mass="171285">MADPPAGGPETHPTNTQETTASFTEDDLEARTTIESRKRTRSGDIFAPSDPAGRITTKEVWKLISTLKDVIRQQTTTIAATQNELQEIKHNQNVLQEQNERLHEEVKALRVQLESAPAVTATRTWAAVAAKGGNATPSLNHQQPEKEQNCVRISTQRAFVDPRDNEDSDGNAFGRYLPTDAVNTHIRTALQSDDATQDAQVAGIGTTKTGYLIRFKNTESAEAARNNTGWLHKLGNNTKLVKPRFGVVVHRTPTEEFDLEKGATQAAEKIINDNDLAELVSRTSDLQPRQMLERNLRILQLNIMKSGPRMEALINDPQSQDLDVLLIQEPSITTYRTHVNHSAWRLYRPAAQLDADRFRSLIYVNRRISTSSHRQISCDHPDIAAIKIWTANSQILLFSIYIPPVPLFTGDDASALPALTAIQSSIAAATQNEHRSTSIIVSGDFNRHHPMWGGNRIAPRFIEDASDLIDFFQTHNLQSCLPRGTATYWALNNPGQNSTIDQTVTDSPGLLVKCHLYHENYGSDHRATYSEWNLQPQTKLRTKARKAYERADWSKIGEEVARQMSPWKEIKTRPTLDRVVEKLTSATAQAVDRFTPDMRPTPYSKRWFTPDLKVQQVEVNQLRRRWQASCAELGRDHASTTAAFEAMQQKRRAWTRTIEKTKASHWRQFLDEAGERKLWKAATYMKPRETWELEVERSLRTAKGTTAPGEDNLPMLVWKKLWVHLKTFVVRIFTACVDLGHHPKQWRSAKIIVLRKPGKPDYSLPGAYRPISLLNTLGKLLEAVIARRLSYLAEKHGLLPNHRVALLVLSNAIDQAWYKHKVVTLISFDLKGAFNGVNWASLDYSLQARGVPVVVRKWISSFMSDRHANIGFDDFRTETEPLAHAGLAQGSPLSPILFAFFNADLVDQPVDSHGGASAFIDDYFRWRVGRSAEENLATMQSEDIPRIEKWAQRTGSSFAAEKTELIHLTRKRGEHLEGQLTFDGADVKPSPTAKLLGVMFDQELRWKEHVQQAIKRATKVTIALSGLRHLRPEQMRQLYQACVTPIVDYASTVWHDPLRDKTHLRQLNTTQRASLIRILSAFRTVATTTLEVEAYVLPTHLRLRHRAQRTIARLHTLPRDHPIWSALSRAQRRRDNMRSRYRFPLAETLKTMDPSRLATLETIDPRPLPPWRAEAFAEIEVKSDRESATERAETIRATSDLIVYSDASGRKGHLGAAIVTLNENDEVTEFQQIQVGPMDRWSVHVAELIGIFYAVNMVFKLFHQRLNTVNRVPVIATILCDSKSALQAIQNVKNKSGQRIVHAILQAATEVQGENIKLRLQWMPGHCENRGNDTADRLAKEAAQPGKTHPFRPLLSRENAFVRSKIYAQWGQEWKTSTKGAHLRKIDGGLPARYTRKLYGNLPRNRAYLLTQLRTGHNWLSTYAKKFGFREHDLCECGVQETVAHVLLECPRLQELRVELRRKTGDTLSGVSSLLGGSNEGEKGKPDIVSRAKMVQAVLDFAEASQRFRSRAP</sequence>
<dbReference type="eggNOG" id="KOG1075">
    <property type="taxonomic scope" value="Eukaryota"/>
</dbReference>
<dbReference type="InterPro" id="IPR036397">
    <property type="entry name" value="RNaseH_sf"/>
</dbReference>
<evidence type="ECO:0000313" key="6">
    <source>
        <dbReference type="Proteomes" id="UP000000724"/>
    </source>
</evidence>
<feature type="coiled-coil region" evidence="1">
    <location>
        <begin position="71"/>
        <end position="112"/>
    </location>
</feature>
<dbReference type="InterPro" id="IPR000477">
    <property type="entry name" value="RT_dom"/>
</dbReference>
<evidence type="ECO:0000259" key="4">
    <source>
        <dbReference type="PROSITE" id="PS50879"/>
    </source>
</evidence>
<keyword evidence="1" id="KW-0175">Coiled coil</keyword>
<dbReference type="Pfam" id="PF14529">
    <property type="entry name" value="Exo_endo_phos_2"/>
    <property type="match status" value="1"/>
</dbReference>
<dbReference type="InterPro" id="IPR005135">
    <property type="entry name" value="Endo/exonuclease/phosphatase"/>
</dbReference>
<dbReference type="PROSITE" id="PS50879">
    <property type="entry name" value="RNASE_H_1"/>
    <property type="match status" value="1"/>
</dbReference>
<dbReference type="OrthoDB" id="4368687at2759"/>
<evidence type="ECO:0000256" key="1">
    <source>
        <dbReference type="SAM" id="Coils"/>
    </source>
</evidence>
<feature type="domain" description="RNase H type-1" evidence="4">
    <location>
        <begin position="1197"/>
        <end position="1344"/>
    </location>
</feature>
<dbReference type="STRING" id="500485.B6H8V5"/>
<dbReference type="CDD" id="cd09276">
    <property type="entry name" value="Rnase_HI_RT_non_LTR"/>
    <property type="match status" value="1"/>
</dbReference>
<evidence type="ECO:0000313" key="5">
    <source>
        <dbReference type="EMBL" id="CAP93597.1"/>
    </source>
</evidence>